<comment type="caution">
    <text evidence="8">The sequence shown here is derived from an EMBL/GenBank/DDBJ whole genome shotgun (WGS) entry which is preliminary data.</text>
</comment>
<name>A0AA37QFY6_9BACT</name>
<dbReference type="SUPFAM" id="SSF47648">
    <property type="entry name" value="Nucleoside phosphorylase/phosphoribosyltransferase N-terminal domain"/>
    <property type="match status" value="1"/>
</dbReference>
<organism evidence="8 9">
    <name type="scientific">Roseisolibacter agri</name>
    <dbReference type="NCBI Taxonomy" id="2014610"/>
    <lineage>
        <taxon>Bacteria</taxon>
        <taxon>Pseudomonadati</taxon>
        <taxon>Gemmatimonadota</taxon>
        <taxon>Gemmatimonadia</taxon>
        <taxon>Gemmatimonadales</taxon>
        <taxon>Gemmatimonadaceae</taxon>
        <taxon>Roseisolibacter</taxon>
    </lineage>
</organism>
<dbReference type="Pfam" id="PF02885">
    <property type="entry name" value="Glycos_trans_3N"/>
    <property type="match status" value="1"/>
</dbReference>
<feature type="domain" description="Pyrimidine nucleoside phosphorylase C-terminal" evidence="7">
    <location>
        <begin position="345"/>
        <end position="419"/>
    </location>
</feature>
<dbReference type="FunFam" id="3.40.1030.10:FF:000003">
    <property type="entry name" value="Pyrimidine-nucleoside phosphorylase"/>
    <property type="match status" value="1"/>
</dbReference>
<evidence type="ECO:0000256" key="5">
    <source>
        <dbReference type="ARBA" id="ARBA00022679"/>
    </source>
</evidence>
<dbReference type="PANTHER" id="PTHR10515:SF0">
    <property type="entry name" value="THYMIDINE PHOSPHORYLASE"/>
    <property type="match status" value="1"/>
</dbReference>
<dbReference type="InterPro" id="IPR017872">
    <property type="entry name" value="Pyrmidine_PPase_CS"/>
</dbReference>
<dbReference type="Gene3D" id="1.20.970.10">
    <property type="entry name" value="Transferase, Pyrimidine Nucleoside Phosphorylase, Chain C"/>
    <property type="match status" value="1"/>
</dbReference>
<dbReference type="InterPro" id="IPR013102">
    <property type="entry name" value="PYNP_C"/>
</dbReference>
<dbReference type="GO" id="GO:0004645">
    <property type="term" value="F:1,4-alpha-oligoglucan phosphorylase activity"/>
    <property type="evidence" value="ECO:0007669"/>
    <property type="project" value="InterPro"/>
</dbReference>
<dbReference type="Gene3D" id="3.40.1030.10">
    <property type="entry name" value="Nucleoside phosphorylase/phosphoribosyltransferase catalytic domain"/>
    <property type="match status" value="1"/>
</dbReference>
<dbReference type="PANTHER" id="PTHR10515">
    <property type="entry name" value="THYMIDINE PHOSPHORYLASE"/>
    <property type="match status" value="1"/>
</dbReference>
<dbReference type="Proteomes" id="UP001161325">
    <property type="component" value="Unassembled WGS sequence"/>
</dbReference>
<dbReference type="EC" id="2.4.2.4" evidence="3"/>
<evidence type="ECO:0000256" key="1">
    <source>
        <dbReference type="ARBA" id="ARBA00006915"/>
    </source>
</evidence>
<dbReference type="PROSITE" id="PS00647">
    <property type="entry name" value="THYMID_PHOSPHORYLASE"/>
    <property type="match status" value="1"/>
</dbReference>
<dbReference type="SUPFAM" id="SSF52418">
    <property type="entry name" value="Nucleoside phosphorylase/phosphoribosyltransferase catalytic domain"/>
    <property type="match status" value="1"/>
</dbReference>
<reference evidence="8" key="1">
    <citation type="submission" date="2022-08" db="EMBL/GenBank/DDBJ databases">
        <title>Draft genome sequencing of Roseisolibacter agri AW1220.</title>
        <authorList>
            <person name="Tobiishi Y."/>
            <person name="Tonouchi A."/>
        </authorList>
    </citation>
    <scope>NUCLEOTIDE SEQUENCE</scope>
    <source>
        <strain evidence="8">AW1220</strain>
    </source>
</reference>
<protein>
    <recommendedName>
        <fullName evidence="3">thymidine phosphorylase</fullName>
        <ecNumber evidence="3">2.4.2.4</ecNumber>
    </recommendedName>
</protein>
<dbReference type="GO" id="GO:0006206">
    <property type="term" value="P:pyrimidine nucleobase metabolic process"/>
    <property type="evidence" value="ECO:0007669"/>
    <property type="project" value="InterPro"/>
</dbReference>
<comment type="similarity">
    <text evidence="1">Belongs to the thymidine/pyrimidine-nucleoside phosphorylase family.</text>
</comment>
<dbReference type="InterPro" id="IPR000053">
    <property type="entry name" value="Thymidine/pyrmidine_PPase"/>
</dbReference>
<dbReference type="GO" id="GO:0006213">
    <property type="term" value="P:pyrimidine nucleoside metabolic process"/>
    <property type="evidence" value="ECO:0007669"/>
    <property type="project" value="InterPro"/>
</dbReference>
<evidence type="ECO:0000256" key="6">
    <source>
        <dbReference type="ARBA" id="ARBA00048550"/>
    </source>
</evidence>
<evidence type="ECO:0000313" key="8">
    <source>
        <dbReference type="EMBL" id="GLC26088.1"/>
    </source>
</evidence>
<proteinExistence type="inferred from homology"/>
<evidence type="ECO:0000259" key="7">
    <source>
        <dbReference type="SMART" id="SM00941"/>
    </source>
</evidence>
<sequence>MIVLPLIERKRDGGRITPDEWRALADAYAAGAVPDYQMAALLMAIYFRGLDRAETGALTDAMLRSGATLRLDHLRVGRVDKHSTGGVGDKVSLILAPLVASLGVAVPMMSGRGLGHTGGTLDKLEAIPGFRTDLSLADAARQVEALGCALIGQTGEIAPADRKMYALRDVTGTVEAIPLISASIMSKKLAEGLTGLVLDVKRGSGAFLPELERGLELARTMIALGADHGCPTVALITAMDRPLGRACGNALEVEESVLALRGEGPDDLMAVTYALGAEMLLLGGASATRAEAHAAMRAAIADGRAARKLEEIIEAQGGNPGVVADPAVLPQAPHTAVWRAPRGGVVAQVEPRAIGKGIIALGGGRRTVADRVDPAVGFVITARPGHAVAAGEPLATIHARDAAGLEAGRQALEAAVRIADEAPAPLPLVSHRVSAAGVEELAGGAAA</sequence>
<keyword evidence="5" id="KW-0808">Transferase</keyword>
<dbReference type="SMART" id="SM00941">
    <property type="entry name" value="PYNP_C"/>
    <property type="match status" value="1"/>
</dbReference>
<keyword evidence="4" id="KW-0328">Glycosyltransferase</keyword>
<keyword evidence="9" id="KW-1185">Reference proteome</keyword>
<dbReference type="InterPro" id="IPR035902">
    <property type="entry name" value="Nuc_phospho_transferase"/>
</dbReference>
<dbReference type="Pfam" id="PF00591">
    <property type="entry name" value="Glycos_transf_3"/>
    <property type="match status" value="1"/>
</dbReference>
<dbReference type="NCBIfam" id="NF004490">
    <property type="entry name" value="PRK05820.1"/>
    <property type="match status" value="1"/>
</dbReference>
<dbReference type="GO" id="GO:0009032">
    <property type="term" value="F:thymidine phosphorylase activity"/>
    <property type="evidence" value="ECO:0007669"/>
    <property type="project" value="UniProtKB-EC"/>
</dbReference>
<dbReference type="Gene3D" id="3.90.1170.30">
    <property type="entry name" value="Pyrimidine nucleoside phosphorylase-like, C-terminal domain"/>
    <property type="match status" value="1"/>
</dbReference>
<comment type="subunit">
    <text evidence="2">Homodimer.</text>
</comment>
<dbReference type="InterPro" id="IPR000312">
    <property type="entry name" value="Glycosyl_Trfase_fam3"/>
</dbReference>
<dbReference type="SUPFAM" id="SSF54680">
    <property type="entry name" value="Pyrimidine nucleoside phosphorylase C-terminal domain"/>
    <property type="match status" value="1"/>
</dbReference>
<dbReference type="PIRSF" id="PIRSF000478">
    <property type="entry name" value="TP_PyNP"/>
    <property type="match status" value="1"/>
</dbReference>
<dbReference type="InterPro" id="IPR018090">
    <property type="entry name" value="Pyrmidine_PPas_bac/euk"/>
</dbReference>
<dbReference type="GO" id="GO:0005829">
    <property type="term" value="C:cytosol"/>
    <property type="evidence" value="ECO:0007669"/>
    <property type="project" value="TreeGrafter"/>
</dbReference>
<dbReference type="NCBIfam" id="TIGR02644">
    <property type="entry name" value="Y_phosphoryl"/>
    <property type="match status" value="1"/>
</dbReference>
<evidence type="ECO:0000313" key="9">
    <source>
        <dbReference type="Proteomes" id="UP001161325"/>
    </source>
</evidence>
<dbReference type="EMBL" id="BRXS01000004">
    <property type="protein sequence ID" value="GLC26088.1"/>
    <property type="molecule type" value="Genomic_DNA"/>
</dbReference>
<dbReference type="InterPro" id="IPR036320">
    <property type="entry name" value="Glycosyl_Trfase_fam3_N_dom_sf"/>
</dbReference>
<dbReference type="InterPro" id="IPR017459">
    <property type="entry name" value="Glycosyl_Trfase_fam3_N_dom"/>
</dbReference>
<dbReference type="Pfam" id="PF07831">
    <property type="entry name" value="PYNP_C"/>
    <property type="match status" value="1"/>
</dbReference>
<evidence type="ECO:0000256" key="4">
    <source>
        <dbReference type="ARBA" id="ARBA00022676"/>
    </source>
</evidence>
<comment type="catalytic activity">
    <reaction evidence="6">
        <text>thymidine + phosphate = 2-deoxy-alpha-D-ribose 1-phosphate + thymine</text>
        <dbReference type="Rhea" id="RHEA:16037"/>
        <dbReference type="ChEBI" id="CHEBI:17748"/>
        <dbReference type="ChEBI" id="CHEBI:17821"/>
        <dbReference type="ChEBI" id="CHEBI:43474"/>
        <dbReference type="ChEBI" id="CHEBI:57259"/>
        <dbReference type="EC" id="2.4.2.4"/>
    </reaction>
</comment>
<dbReference type="RefSeq" id="WP_284350556.1">
    <property type="nucleotide sequence ID" value="NZ_BRXS01000004.1"/>
</dbReference>
<dbReference type="AlphaFoldDB" id="A0AA37QFY6"/>
<evidence type="ECO:0000256" key="2">
    <source>
        <dbReference type="ARBA" id="ARBA00011738"/>
    </source>
</evidence>
<evidence type="ECO:0000256" key="3">
    <source>
        <dbReference type="ARBA" id="ARBA00011892"/>
    </source>
</evidence>
<accession>A0AA37QFY6</accession>
<dbReference type="InterPro" id="IPR036566">
    <property type="entry name" value="PYNP-like_C_sf"/>
</dbReference>
<gene>
    <name evidence="8" type="ORF">rosag_26010</name>
</gene>